<dbReference type="Gene3D" id="1.20.1720.10">
    <property type="entry name" value="Multidrug resistance protein D"/>
    <property type="match status" value="1"/>
</dbReference>
<feature type="transmembrane region" description="Helical" evidence="1">
    <location>
        <begin position="15"/>
        <end position="39"/>
    </location>
</feature>
<dbReference type="EMBL" id="MCFJ01000009">
    <property type="protein sequence ID" value="ORY62062.1"/>
    <property type="molecule type" value="Genomic_DNA"/>
</dbReference>
<evidence type="ECO:0000313" key="3">
    <source>
        <dbReference type="Proteomes" id="UP000193689"/>
    </source>
</evidence>
<keyword evidence="1" id="KW-0812">Transmembrane</keyword>
<evidence type="ECO:0000313" key="2">
    <source>
        <dbReference type="EMBL" id="ORY62062.1"/>
    </source>
</evidence>
<keyword evidence="1" id="KW-0472">Membrane</keyword>
<reference evidence="2 3" key="1">
    <citation type="submission" date="2016-07" db="EMBL/GenBank/DDBJ databases">
        <title>Pervasive Adenine N6-methylation of Active Genes in Fungi.</title>
        <authorList>
            <consortium name="DOE Joint Genome Institute"/>
            <person name="Mondo S.J."/>
            <person name="Dannebaum R.O."/>
            <person name="Kuo R.C."/>
            <person name="Labutti K."/>
            <person name="Haridas S."/>
            <person name="Kuo A."/>
            <person name="Salamov A."/>
            <person name="Ahrendt S.R."/>
            <person name="Lipzen A."/>
            <person name="Sullivan W."/>
            <person name="Andreopoulos W.B."/>
            <person name="Clum A."/>
            <person name="Lindquist E."/>
            <person name="Daum C."/>
            <person name="Ramamoorthy G.K."/>
            <person name="Gryganskyi A."/>
            <person name="Culley D."/>
            <person name="Magnuson J.K."/>
            <person name="James T.Y."/>
            <person name="O'Malley M.A."/>
            <person name="Stajich J.E."/>
            <person name="Spatafora J.W."/>
            <person name="Visel A."/>
            <person name="Grigoriev I.V."/>
        </authorList>
    </citation>
    <scope>NUCLEOTIDE SEQUENCE [LARGE SCALE GENOMIC DNA]</scope>
    <source>
        <strain evidence="2 3">CBS 129021</strain>
    </source>
</reference>
<organism evidence="2 3">
    <name type="scientific">Pseudomassariella vexata</name>
    <dbReference type="NCBI Taxonomy" id="1141098"/>
    <lineage>
        <taxon>Eukaryota</taxon>
        <taxon>Fungi</taxon>
        <taxon>Dikarya</taxon>
        <taxon>Ascomycota</taxon>
        <taxon>Pezizomycotina</taxon>
        <taxon>Sordariomycetes</taxon>
        <taxon>Xylariomycetidae</taxon>
        <taxon>Amphisphaeriales</taxon>
        <taxon>Pseudomassariaceae</taxon>
        <taxon>Pseudomassariella</taxon>
    </lineage>
</organism>
<evidence type="ECO:0008006" key="4">
    <source>
        <dbReference type="Google" id="ProtNLM"/>
    </source>
</evidence>
<gene>
    <name evidence="2" type="ORF">BCR38DRAFT_410510</name>
</gene>
<sequence length="158" mass="17191">MYTSGAAQLILEFGIVSYFLAALTALSTSTFMFFVVRFISGYSCAGPMVIGGAVIVDVIPTATRGNAMAIWALGLLIEPTTCSSTFERGAADRTGPAIDEVDLKATDSFNGFYSVYAADRNKFTRHDYVLCLLKLMPNSSSDRILPINMWKMMMVSPI</sequence>
<comment type="caution">
    <text evidence="2">The sequence shown here is derived from an EMBL/GenBank/DDBJ whole genome shotgun (WGS) entry which is preliminary data.</text>
</comment>
<accession>A0A1Y2DS08</accession>
<dbReference type="SUPFAM" id="SSF103473">
    <property type="entry name" value="MFS general substrate transporter"/>
    <property type="match status" value="1"/>
</dbReference>
<dbReference type="GeneID" id="63774683"/>
<proteinExistence type="predicted"/>
<dbReference type="AlphaFoldDB" id="A0A1Y2DS08"/>
<dbReference type="InParanoid" id="A0A1Y2DS08"/>
<keyword evidence="3" id="KW-1185">Reference proteome</keyword>
<dbReference type="InterPro" id="IPR036259">
    <property type="entry name" value="MFS_trans_sf"/>
</dbReference>
<dbReference type="RefSeq" id="XP_040713898.1">
    <property type="nucleotide sequence ID" value="XM_040858471.1"/>
</dbReference>
<evidence type="ECO:0000256" key="1">
    <source>
        <dbReference type="SAM" id="Phobius"/>
    </source>
</evidence>
<keyword evidence="1" id="KW-1133">Transmembrane helix</keyword>
<protein>
    <recommendedName>
        <fullName evidence="4">Major facilitator superfamily (MFS) profile domain-containing protein</fullName>
    </recommendedName>
</protein>
<dbReference type="Proteomes" id="UP000193689">
    <property type="component" value="Unassembled WGS sequence"/>
</dbReference>
<name>A0A1Y2DS08_9PEZI</name>